<gene>
    <name evidence="6" type="ORF">IQ22_03138</name>
</gene>
<dbReference type="PROSITE" id="PS50931">
    <property type="entry name" value="HTH_LYSR"/>
    <property type="match status" value="1"/>
</dbReference>
<proteinExistence type="inferred from homology"/>
<dbReference type="InterPro" id="IPR000847">
    <property type="entry name" value="LysR_HTH_N"/>
</dbReference>
<organism evidence="6 7">
    <name type="scientific">Pseudomonas duriflava</name>
    <dbReference type="NCBI Taxonomy" id="459528"/>
    <lineage>
        <taxon>Bacteria</taxon>
        <taxon>Pseudomonadati</taxon>
        <taxon>Pseudomonadota</taxon>
        <taxon>Gammaproteobacteria</taxon>
        <taxon>Pseudomonadales</taxon>
        <taxon>Pseudomonadaceae</taxon>
        <taxon>Pseudomonas</taxon>
    </lineage>
</organism>
<dbReference type="Gene3D" id="1.10.10.10">
    <property type="entry name" value="Winged helix-like DNA-binding domain superfamily/Winged helix DNA-binding domain"/>
    <property type="match status" value="1"/>
</dbReference>
<dbReference type="FunFam" id="1.10.10.10:FF:000001">
    <property type="entry name" value="LysR family transcriptional regulator"/>
    <property type="match status" value="1"/>
</dbReference>
<keyword evidence="4" id="KW-0804">Transcription</keyword>
<dbReference type="FunFam" id="3.40.190.290:FF:000001">
    <property type="entry name" value="Transcriptional regulator, LysR family"/>
    <property type="match status" value="1"/>
</dbReference>
<dbReference type="GO" id="GO:0003700">
    <property type="term" value="F:DNA-binding transcription factor activity"/>
    <property type="evidence" value="ECO:0007669"/>
    <property type="project" value="InterPro"/>
</dbReference>
<evidence type="ECO:0000256" key="2">
    <source>
        <dbReference type="ARBA" id="ARBA00023015"/>
    </source>
</evidence>
<keyword evidence="3 6" id="KW-0238">DNA-binding</keyword>
<evidence type="ECO:0000256" key="1">
    <source>
        <dbReference type="ARBA" id="ARBA00009437"/>
    </source>
</evidence>
<sequence length="308" mass="34332">MDRLQAMRVFTRIVELGGFGRAADDLDIPKASVTQAIQQLEAYLGVQLLQRTTRQVSVTPDGEAYYRRCRQWLAELDEIEASFASARTSPKGTLRVNVPASLGRLVIIPALPEFCERYPELSLEIGLGDRQVHLLREGVDCALRAGDVTDLGLVARPVALLRQVTCASRDYLERHGIPESLEDLMSYQAVNYQSATTGRTFNLEFKVDGHVRQIALPSRVTVNNADAYVAACEAGLGVIQAPRYHLTKKLDSGLLIEVLSAWRPPALPLSIVCPAQRYMPHRVRVFIDWLVELLAKPQWQNCLQPTSL</sequence>
<dbReference type="InterPro" id="IPR036390">
    <property type="entry name" value="WH_DNA-bd_sf"/>
</dbReference>
<name>A0A562Q7M5_9PSED</name>
<protein>
    <submittedName>
        <fullName evidence="6">DNA-binding transcriptional LysR family regulator</fullName>
    </submittedName>
</protein>
<dbReference type="PANTHER" id="PTHR30537:SF72">
    <property type="entry name" value="LYSR FAMILY TRANSCRIPTIONAL REGULATOR"/>
    <property type="match status" value="1"/>
</dbReference>
<evidence type="ECO:0000313" key="6">
    <source>
        <dbReference type="EMBL" id="TWI52762.1"/>
    </source>
</evidence>
<evidence type="ECO:0000313" key="7">
    <source>
        <dbReference type="Proteomes" id="UP000316905"/>
    </source>
</evidence>
<dbReference type="GO" id="GO:0006351">
    <property type="term" value="P:DNA-templated transcription"/>
    <property type="evidence" value="ECO:0007669"/>
    <property type="project" value="TreeGrafter"/>
</dbReference>
<dbReference type="SUPFAM" id="SSF53850">
    <property type="entry name" value="Periplasmic binding protein-like II"/>
    <property type="match status" value="1"/>
</dbReference>
<dbReference type="OrthoDB" id="9786526at2"/>
<accession>A0A562Q7M5</accession>
<dbReference type="GO" id="GO:0043565">
    <property type="term" value="F:sequence-specific DNA binding"/>
    <property type="evidence" value="ECO:0007669"/>
    <property type="project" value="TreeGrafter"/>
</dbReference>
<dbReference type="PANTHER" id="PTHR30537">
    <property type="entry name" value="HTH-TYPE TRANSCRIPTIONAL REGULATOR"/>
    <property type="match status" value="1"/>
</dbReference>
<keyword evidence="2" id="KW-0805">Transcription regulation</keyword>
<dbReference type="InterPro" id="IPR005119">
    <property type="entry name" value="LysR_subst-bd"/>
</dbReference>
<feature type="domain" description="HTH lysR-type" evidence="5">
    <location>
        <begin position="1"/>
        <end position="59"/>
    </location>
</feature>
<dbReference type="SUPFAM" id="SSF46785">
    <property type="entry name" value="Winged helix' DNA-binding domain"/>
    <property type="match status" value="1"/>
</dbReference>
<dbReference type="Proteomes" id="UP000316905">
    <property type="component" value="Unassembled WGS sequence"/>
</dbReference>
<evidence type="ECO:0000256" key="3">
    <source>
        <dbReference type="ARBA" id="ARBA00023125"/>
    </source>
</evidence>
<reference evidence="6 7" key="1">
    <citation type="journal article" date="2015" name="Stand. Genomic Sci.">
        <title>Genomic Encyclopedia of Bacterial and Archaeal Type Strains, Phase III: the genomes of soil and plant-associated and newly described type strains.</title>
        <authorList>
            <person name="Whitman W.B."/>
            <person name="Woyke T."/>
            <person name="Klenk H.P."/>
            <person name="Zhou Y."/>
            <person name="Lilburn T.G."/>
            <person name="Beck B.J."/>
            <person name="De Vos P."/>
            <person name="Vandamme P."/>
            <person name="Eisen J.A."/>
            <person name="Garrity G."/>
            <person name="Hugenholtz P."/>
            <person name="Kyrpides N.C."/>
        </authorList>
    </citation>
    <scope>NUCLEOTIDE SEQUENCE [LARGE SCALE GENOMIC DNA]</scope>
    <source>
        <strain evidence="6 7">CGMCC 1.6858</strain>
    </source>
</reference>
<comment type="similarity">
    <text evidence="1">Belongs to the LysR transcriptional regulatory family.</text>
</comment>
<keyword evidence="7" id="KW-1185">Reference proteome</keyword>
<dbReference type="Pfam" id="PF00126">
    <property type="entry name" value="HTH_1"/>
    <property type="match status" value="1"/>
</dbReference>
<dbReference type="InterPro" id="IPR058163">
    <property type="entry name" value="LysR-type_TF_proteobact-type"/>
</dbReference>
<dbReference type="Pfam" id="PF03466">
    <property type="entry name" value="LysR_substrate"/>
    <property type="match status" value="1"/>
</dbReference>
<comment type="caution">
    <text evidence="6">The sequence shown here is derived from an EMBL/GenBank/DDBJ whole genome shotgun (WGS) entry which is preliminary data.</text>
</comment>
<dbReference type="Gene3D" id="3.40.190.290">
    <property type="match status" value="1"/>
</dbReference>
<dbReference type="CDD" id="cd08472">
    <property type="entry name" value="PBP2_CrgA_like_3"/>
    <property type="match status" value="1"/>
</dbReference>
<evidence type="ECO:0000256" key="4">
    <source>
        <dbReference type="ARBA" id="ARBA00023163"/>
    </source>
</evidence>
<dbReference type="RefSeq" id="WP_145143521.1">
    <property type="nucleotide sequence ID" value="NZ_VLKY01000010.1"/>
</dbReference>
<dbReference type="InterPro" id="IPR036388">
    <property type="entry name" value="WH-like_DNA-bd_sf"/>
</dbReference>
<evidence type="ECO:0000259" key="5">
    <source>
        <dbReference type="PROSITE" id="PS50931"/>
    </source>
</evidence>
<dbReference type="EMBL" id="VLKY01000010">
    <property type="protein sequence ID" value="TWI52762.1"/>
    <property type="molecule type" value="Genomic_DNA"/>
</dbReference>
<dbReference type="AlphaFoldDB" id="A0A562Q7M5"/>